<name>A0A2B4SNF4_STYPI</name>
<dbReference type="PROSITE" id="PS50106">
    <property type="entry name" value="PDZ"/>
    <property type="match status" value="2"/>
</dbReference>
<feature type="domain" description="PDZ" evidence="2">
    <location>
        <begin position="135"/>
        <end position="218"/>
    </location>
</feature>
<dbReference type="PANTHER" id="PTHR19964:SF84">
    <property type="entry name" value="LIGAND OF NUMB PROTEIN X 2-LIKE ISOFORM X1"/>
    <property type="match status" value="1"/>
</dbReference>
<dbReference type="OrthoDB" id="6022711at2759"/>
<evidence type="ECO:0000313" key="3">
    <source>
        <dbReference type="EMBL" id="PFX32214.1"/>
    </source>
</evidence>
<dbReference type="Gene3D" id="2.30.42.10">
    <property type="match status" value="2"/>
</dbReference>
<organism evidence="3 4">
    <name type="scientific">Stylophora pistillata</name>
    <name type="common">Smooth cauliflower coral</name>
    <dbReference type="NCBI Taxonomy" id="50429"/>
    <lineage>
        <taxon>Eukaryota</taxon>
        <taxon>Metazoa</taxon>
        <taxon>Cnidaria</taxon>
        <taxon>Anthozoa</taxon>
        <taxon>Hexacorallia</taxon>
        <taxon>Scleractinia</taxon>
        <taxon>Astrocoeniina</taxon>
        <taxon>Pocilloporidae</taxon>
        <taxon>Stylophora</taxon>
    </lineage>
</organism>
<keyword evidence="4" id="KW-1185">Reference proteome</keyword>
<dbReference type="SMART" id="SM00228">
    <property type="entry name" value="PDZ"/>
    <property type="match status" value="2"/>
</dbReference>
<dbReference type="InterPro" id="IPR001478">
    <property type="entry name" value="PDZ"/>
</dbReference>
<accession>A0A2B4SNF4</accession>
<comment type="caution">
    <text evidence="3">The sequence shown here is derived from an EMBL/GenBank/DDBJ whole genome shotgun (WGS) entry which is preliminary data.</text>
</comment>
<feature type="region of interest" description="Disordered" evidence="1">
    <location>
        <begin position="357"/>
        <end position="378"/>
    </location>
</feature>
<proteinExistence type="predicted"/>
<evidence type="ECO:0000313" key="4">
    <source>
        <dbReference type="Proteomes" id="UP000225706"/>
    </source>
</evidence>
<dbReference type="PANTHER" id="PTHR19964">
    <property type="entry name" value="MULTIPLE PDZ DOMAIN PROTEIN"/>
    <property type="match status" value="1"/>
</dbReference>
<gene>
    <name evidence="3" type="primary">Mpdz</name>
    <name evidence="3" type="ORF">AWC38_SpisGene2961</name>
</gene>
<evidence type="ECO:0000259" key="2">
    <source>
        <dbReference type="PROSITE" id="PS50106"/>
    </source>
</evidence>
<dbReference type="InterPro" id="IPR051342">
    <property type="entry name" value="PDZ_scaffold"/>
</dbReference>
<protein>
    <submittedName>
        <fullName evidence="3">Multiple PDZ domain protein</fullName>
    </submittedName>
</protein>
<dbReference type="AlphaFoldDB" id="A0A2B4SNF4"/>
<reference evidence="4" key="1">
    <citation type="journal article" date="2017" name="bioRxiv">
        <title>Comparative analysis of the genomes of Stylophora pistillata and Acropora digitifera provides evidence for extensive differences between species of corals.</title>
        <authorList>
            <person name="Voolstra C.R."/>
            <person name="Li Y."/>
            <person name="Liew Y.J."/>
            <person name="Baumgarten S."/>
            <person name="Zoccola D."/>
            <person name="Flot J.-F."/>
            <person name="Tambutte S."/>
            <person name="Allemand D."/>
            <person name="Aranda M."/>
        </authorList>
    </citation>
    <scope>NUCLEOTIDE SEQUENCE [LARGE SCALE GENOMIC DNA]</scope>
</reference>
<dbReference type="InterPro" id="IPR036034">
    <property type="entry name" value="PDZ_sf"/>
</dbReference>
<dbReference type="EMBL" id="LSMT01000026">
    <property type="protein sequence ID" value="PFX32214.1"/>
    <property type="molecule type" value="Genomic_DNA"/>
</dbReference>
<dbReference type="Proteomes" id="UP000225706">
    <property type="component" value="Unassembled WGS sequence"/>
</dbReference>
<sequence length="448" mass="50370">MPVMTKSDDGIGRHDVLSAIDKNDGDGDVDKSKNLFTRIRFKDITVLTRFKVQKSSKADYRRTELTTKGSNDEYSARESTSFSRDWKKVKLNCTFRMLKFCERIPMAPVSKNTTKLDAAPSRGNTAQIKEFAETTITIEKETTGLGLGVVGGSDTYLGGVVINVIEPGGAAAKDGRIAIGDQIIMVNGENLEQMNHKNVVSALRLAPSPVKLTILRENPEKLFTSVEEPSTIFEVNLVKSFTEYLGLSILGRKDKKGLFVTYVSEDSIAYSEGSIHQGDRILEVNGVNLKKTTQEEACKVLQRAYGTVRLKIGRIPSLHSSLCSPKSKSSHINHALEDDGGLSKEFRRWNSVDSVQKKKRKIPRDVKNQVPARRRSVSCRDYSQASEIDLVGLERASSEHDLRKTNLPKQGKRTKEPRERFRYVYPERIELSFNEQINRGSYQREDYV</sequence>
<dbReference type="Pfam" id="PF00595">
    <property type="entry name" value="PDZ"/>
    <property type="match status" value="2"/>
</dbReference>
<feature type="domain" description="PDZ" evidence="2">
    <location>
        <begin position="234"/>
        <end position="316"/>
    </location>
</feature>
<dbReference type="SUPFAM" id="SSF50156">
    <property type="entry name" value="PDZ domain-like"/>
    <property type="match status" value="2"/>
</dbReference>
<dbReference type="STRING" id="50429.A0A2B4SNF4"/>
<evidence type="ECO:0000256" key="1">
    <source>
        <dbReference type="SAM" id="MobiDB-lite"/>
    </source>
</evidence>